<dbReference type="PATRIC" id="fig|1769779.3.peg.2349"/>
<dbReference type="InterPro" id="IPR014914">
    <property type="entry name" value="RES_dom"/>
</dbReference>
<dbReference type="EMBL" id="CP014143">
    <property type="protein sequence ID" value="AOS97761.1"/>
    <property type="molecule type" value="Genomic_DNA"/>
</dbReference>
<keyword evidence="3" id="KW-1185">Reference proteome</keyword>
<organism evidence="2 3">
    <name type="scientific">Microbulbifer aggregans</name>
    <dbReference type="NCBI Taxonomy" id="1769779"/>
    <lineage>
        <taxon>Bacteria</taxon>
        <taxon>Pseudomonadati</taxon>
        <taxon>Pseudomonadota</taxon>
        <taxon>Gammaproteobacteria</taxon>
        <taxon>Cellvibrionales</taxon>
        <taxon>Microbulbiferaceae</taxon>
        <taxon>Microbulbifer</taxon>
    </lineage>
</organism>
<evidence type="ECO:0000313" key="2">
    <source>
        <dbReference type="EMBL" id="AOS97761.1"/>
    </source>
</evidence>
<dbReference type="RefSeq" id="WP_069947725.1">
    <property type="nucleotide sequence ID" value="NZ_CP014143.1"/>
</dbReference>
<dbReference type="OrthoDB" id="9799238at2"/>
<dbReference type="KEGG" id="micc:AUP74_02358"/>
<dbReference type="SMART" id="SM00953">
    <property type="entry name" value="RES"/>
    <property type="match status" value="1"/>
</dbReference>
<sequence length="265" mass="29537">MSESLPDLIVTTRRRLLGKLYRIVESQEEVATRGLVDSLQKQQVLESLLERSKPASLPGSEGLHYLLATPFRYPPLPWGSRFGRVSENGIFYGSKSLTTVLAEAAFYRLRFYSDMAEPPPRPITTYHNIFSAKYRIHQGVALQDAGWRPHWQKLSDPVDYRFTQQLGTKLRGLGIEGVESFSARAIQTGLISLPTKGDIESTEGINVALFEPASLLKRPPAQEADVTAETGKDGVTFLIKSAERVETREFQGTSFVVEGRLPEPA</sequence>
<proteinExistence type="predicted"/>
<name>A0A1C9W9D7_9GAMM</name>
<reference evidence="3" key="1">
    <citation type="submission" date="2016-01" db="EMBL/GenBank/DDBJ databases">
        <title>Complete genome sequence of Microbulbifer sp. CCB-MM1, a halophile isolated from Matang Mangrove Forest, Perak.</title>
        <authorList>
            <person name="Moh T.H."/>
            <person name="Dinesh B."/>
            <person name="Lau N.-S."/>
            <person name="Go F."/>
            <person name="Alexander Chong S.-C."/>
        </authorList>
    </citation>
    <scope>NUCLEOTIDE SEQUENCE [LARGE SCALE GENOMIC DNA]</scope>
    <source>
        <strain evidence="3">CCB-MM1</strain>
    </source>
</reference>
<protein>
    <submittedName>
        <fullName evidence="2">RES domain protein</fullName>
    </submittedName>
</protein>
<dbReference type="STRING" id="1769779.AUP74_02358"/>
<feature type="domain" description="RES" evidence="1">
    <location>
        <begin position="70"/>
        <end position="221"/>
    </location>
</feature>
<evidence type="ECO:0000259" key="1">
    <source>
        <dbReference type="SMART" id="SM00953"/>
    </source>
</evidence>
<dbReference type="Pfam" id="PF08808">
    <property type="entry name" value="RES"/>
    <property type="match status" value="1"/>
</dbReference>
<dbReference type="AlphaFoldDB" id="A0A1C9W9D7"/>
<evidence type="ECO:0000313" key="3">
    <source>
        <dbReference type="Proteomes" id="UP000095672"/>
    </source>
</evidence>
<accession>A0A1C9W9D7</accession>
<gene>
    <name evidence="2" type="ORF">AUP74_02358</name>
</gene>
<dbReference type="Proteomes" id="UP000095672">
    <property type="component" value="Chromosome"/>
</dbReference>